<proteinExistence type="predicted"/>
<reference evidence="2 3" key="1">
    <citation type="submission" date="2015-04" db="EMBL/GenBank/DDBJ databases">
        <authorList>
            <person name="Syromyatnikov M.Y."/>
            <person name="Popov V.N."/>
        </authorList>
    </citation>
    <scope>NUCLEOTIDE SEQUENCE [LARGE SCALE GENOMIC DNA]</scope>
</reference>
<keyword evidence="3" id="KW-1185">Reference proteome</keyword>
<sequence>MGHSSRRFLLLRTAFLCLDQVQCVESCLINIKQYLSVLRVNFKHLKHVHFAMQKLHNNK</sequence>
<evidence type="ECO:0000313" key="2">
    <source>
        <dbReference type="EMBL" id="CRK87093.1"/>
    </source>
</evidence>
<evidence type="ECO:0000313" key="3">
    <source>
        <dbReference type="Proteomes" id="UP000183832"/>
    </source>
</evidence>
<gene>
    <name evidence="2" type="ORF">CLUMA_CG000926</name>
</gene>
<dbReference type="AlphaFoldDB" id="A0A1J1HGE8"/>
<name>A0A1J1HGE8_9DIPT</name>
<feature type="chain" id="PRO_5012339661" evidence="1">
    <location>
        <begin position="24"/>
        <end position="59"/>
    </location>
</feature>
<feature type="signal peptide" evidence="1">
    <location>
        <begin position="1"/>
        <end position="23"/>
    </location>
</feature>
<dbReference type="Proteomes" id="UP000183832">
    <property type="component" value="Unassembled WGS sequence"/>
</dbReference>
<evidence type="ECO:0000256" key="1">
    <source>
        <dbReference type="SAM" id="SignalP"/>
    </source>
</evidence>
<keyword evidence="1" id="KW-0732">Signal</keyword>
<organism evidence="2 3">
    <name type="scientific">Clunio marinus</name>
    <dbReference type="NCBI Taxonomy" id="568069"/>
    <lineage>
        <taxon>Eukaryota</taxon>
        <taxon>Metazoa</taxon>
        <taxon>Ecdysozoa</taxon>
        <taxon>Arthropoda</taxon>
        <taxon>Hexapoda</taxon>
        <taxon>Insecta</taxon>
        <taxon>Pterygota</taxon>
        <taxon>Neoptera</taxon>
        <taxon>Endopterygota</taxon>
        <taxon>Diptera</taxon>
        <taxon>Nematocera</taxon>
        <taxon>Chironomoidea</taxon>
        <taxon>Chironomidae</taxon>
        <taxon>Clunio</taxon>
    </lineage>
</organism>
<protein>
    <submittedName>
        <fullName evidence="2">CLUMA_CG000926, isoform A</fullName>
    </submittedName>
</protein>
<dbReference type="EMBL" id="CVRI01000003">
    <property type="protein sequence ID" value="CRK87093.1"/>
    <property type="molecule type" value="Genomic_DNA"/>
</dbReference>
<accession>A0A1J1HGE8</accession>